<keyword evidence="5 7" id="KW-0472">Membrane</keyword>
<dbReference type="InterPro" id="IPR023997">
    <property type="entry name" value="TonB-dep_OMP_SusC/RagA_CS"/>
</dbReference>
<dbReference type="Gene3D" id="2.170.130.10">
    <property type="entry name" value="TonB-dependent receptor, plug domain"/>
    <property type="match status" value="1"/>
</dbReference>
<dbReference type="NCBIfam" id="TIGR04057">
    <property type="entry name" value="SusC_RagA_signa"/>
    <property type="match status" value="1"/>
</dbReference>
<protein>
    <submittedName>
        <fullName evidence="10">TonB-linked SusC/RagA family outer membrane protein</fullName>
    </submittedName>
</protein>
<comment type="subcellular location">
    <subcellularLocation>
        <location evidence="1 7">Cell outer membrane</location>
        <topology evidence="1 7">Multi-pass membrane protein</topology>
    </subcellularLocation>
</comment>
<comment type="caution">
    <text evidence="10">The sequence shown here is derived from an EMBL/GenBank/DDBJ whole genome shotgun (WGS) entry which is preliminary data.</text>
</comment>
<evidence type="ECO:0000256" key="1">
    <source>
        <dbReference type="ARBA" id="ARBA00004571"/>
    </source>
</evidence>
<organism evidence="10 11">
    <name type="scientific">Chitinophaga niastensis</name>
    <dbReference type="NCBI Taxonomy" id="536980"/>
    <lineage>
        <taxon>Bacteria</taxon>
        <taxon>Pseudomonadati</taxon>
        <taxon>Bacteroidota</taxon>
        <taxon>Chitinophagia</taxon>
        <taxon>Chitinophagales</taxon>
        <taxon>Chitinophagaceae</taxon>
        <taxon>Chitinophaga</taxon>
    </lineage>
</organism>
<dbReference type="RefSeq" id="WP_106529001.1">
    <property type="nucleotide sequence ID" value="NZ_PYAW01000003.1"/>
</dbReference>
<sequence length="1173" mass="129830">MQKSLTLTFIPGIMRWSVMVTVFILGSFTLLYANNGYSQLLQRVRVTEKFENESLASCVKKLESGYRISFGYDNQELLRYQVKKLQFVNERLDKVLQALLENTPLIYEEKNGVLLIVKQAPLPLTNLQQPGPGKIKGIVIDGEHGIPGVTVKVTGTKYYAITNADGQFELILPAGNYKLQFSFIGYKAAASPEVKVISGAITEQNMSMFVTMSRLTEAVVIGYGVQERRSLLGAVATYEAGKAPGQSPVTIDEAMVGKLPGVFIAPSSGVPGSAANITIRGISTLNANGNSPLIVVDGVPIYGIDPNLNTVDYNKGSSSIFSFGGNQVVNEYRQPTTFEKNPLATLNPDDIESVEVLKDAYSTAIYGSRGSAGVILITTKKGARGKMRVDVQVSTSVSKPRKLPSLMNGDQYADFYNNVFHQKDSIGKAASSWYIPNNYTFPKGVNTNWLNEVVRNAMGNNAEVSMSGGTDKTNYYVSLGYNKEQSYIINNDFTRYQGRVNFDNQMTNSLKVGVSMSLNQATNNSLSAQNVYRSAVQKAPNLSVKDSTGNKYNWLHGNNPTGPEEVSNPVGEATTGKNYSTDNRVLGNVFAELQLLPWLSAHSDVGVDWINSRAYDRIIDRPGVIGGSATETQQQLRKWVINNRLDMHKIFGDGHAVSAMLGQSFEKSVENVNSVHGTEFLNDDMLSIATANDKRVVNSLEQQWAQVSFLSRINYEYKHRYLAGVTYRMDGSSRFSANHRYVGFPSFALGWVPSEENFLKGVKAIDQLKVRASVGFTGNDGGNGYYGNQGQYVVDVYGSSYGNTSTIGNKQPANPNLEWERTTTWNVGTDISLLHGRISATVDYYRRQTSNAILQSALPYFMGFDLQQQNRADLVNKGIEFSISSENIHTENFQWNTTFNISGNRNIVVRLHQIDEEQLAAENEISGGRFWRVGHSATAFYLYDWAGVNSSNGQPQWVDKSGKTSEVPIQKQYPDSPYTNRKYMGDAMPVVFGGFGNTFTYKGFELNCFFSFSAGNKMYNGAKAAMYSYLGSSYGANNVYNLSSDMVNYWQHPGQKTDIPALINNSNFSQAGFGSSYDYTLDRRNNRFLEDASFIKLRSLLLGYNFNSRQLKGTKVFTALKLYAEANNLFILTKYSGLDPEVSAYGSSALNMGYDELTMPSPRTWRVGIKASF</sequence>
<dbReference type="PROSITE" id="PS52016">
    <property type="entry name" value="TONB_DEPENDENT_REC_3"/>
    <property type="match status" value="1"/>
</dbReference>
<dbReference type="OrthoDB" id="9768177at2"/>
<evidence type="ECO:0000256" key="7">
    <source>
        <dbReference type="PROSITE-ProRule" id="PRU01360"/>
    </source>
</evidence>
<evidence type="ECO:0000313" key="11">
    <source>
        <dbReference type="Proteomes" id="UP000240971"/>
    </source>
</evidence>
<dbReference type="InterPro" id="IPR036942">
    <property type="entry name" value="Beta-barrel_TonB_sf"/>
</dbReference>
<evidence type="ECO:0000256" key="2">
    <source>
        <dbReference type="ARBA" id="ARBA00022448"/>
    </source>
</evidence>
<dbReference type="InterPro" id="IPR012910">
    <property type="entry name" value="Plug_dom"/>
</dbReference>
<dbReference type="InterPro" id="IPR023996">
    <property type="entry name" value="TonB-dep_OMP_SusC/RagA"/>
</dbReference>
<dbReference type="SUPFAM" id="SSF56935">
    <property type="entry name" value="Porins"/>
    <property type="match status" value="1"/>
</dbReference>
<gene>
    <name evidence="10" type="ORF">CLV51_103174</name>
</gene>
<accession>A0A2P8HJ01</accession>
<dbReference type="EMBL" id="PYAW01000003">
    <property type="protein sequence ID" value="PSL46198.1"/>
    <property type="molecule type" value="Genomic_DNA"/>
</dbReference>
<dbReference type="AlphaFoldDB" id="A0A2P8HJ01"/>
<evidence type="ECO:0000256" key="4">
    <source>
        <dbReference type="ARBA" id="ARBA00022692"/>
    </source>
</evidence>
<evidence type="ECO:0000256" key="3">
    <source>
        <dbReference type="ARBA" id="ARBA00022452"/>
    </source>
</evidence>
<dbReference type="Proteomes" id="UP000240971">
    <property type="component" value="Unassembled WGS sequence"/>
</dbReference>
<dbReference type="Gene3D" id="3.55.50.30">
    <property type="match status" value="1"/>
</dbReference>
<comment type="similarity">
    <text evidence="7">Belongs to the TonB-dependent receptor family.</text>
</comment>
<name>A0A2P8HJ01_CHINA</name>
<dbReference type="InterPro" id="IPR008969">
    <property type="entry name" value="CarboxyPept-like_regulatory"/>
</dbReference>
<dbReference type="NCBIfam" id="TIGR04056">
    <property type="entry name" value="OMP_RagA_SusC"/>
    <property type="match status" value="1"/>
</dbReference>
<evidence type="ECO:0000256" key="5">
    <source>
        <dbReference type="ARBA" id="ARBA00023136"/>
    </source>
</evidence>
<keyword evidence="3 7" id="KW-1134">Transmembrane beta strand</keyword>
<dbReference type="InterPro" id="IPR037066">
    <property type="entry name" value="Plug_dom_sf"/>
</dbReference>
<dbReference type="Pfam" id="PF13715">
    <property type="entry name" value="CarbopepD_reg_2"/>
    <property type="match status" value="1"/>
</dbReference>
<proteinExistence type="inferred from homology"/>
<evidence type="ECO:0000313" key="10">
    <source>
        <dbReference type="EMBL" id="PSL46198.1"/>
    </source>
</evidence>
<dbReference type="InterPro" id="IPR039426">
    <property type="entry name" value="TonB-dep_rcpt-like"/>
</dbReference>
<feature type="domain" description="TonB-dependent receptor plug" evidence="9">
    <location>
        <begin position="232"/>
        <end position="374"/>
    </location>
</feature>
<evidence type="ECO:0000256" key="8">
    <source>
        <dbReference type="SAM" id="Phobius"/>
    </source>
</evidence>
<reference evidence="10 11" key="1">
    <citation type="submission" date="2018-03" db="EMBL/GenBank/DDBJ databases">
        <title>Genomic Encyclopedia of Archaeal and Bacterial Type Strains, Phase II (KMG-II): from individual species to whole genera.</title>
        <authorList>
            <person name="Goeker M."/>
        </authorList>
    </citation>
    <scope>NUCLEOTIDE SEQUENCE [LARGE SCALE GENOMIC DNA]</scope>
    <source>
        <strain evidence="10 11">DSM 24859</strain>
    </source>
</reference>
<dbReference type="GO" id="GO:0009279">
    <property type="term" value="C:cell outer membrane"/>
    <property type="evidence" value="ECO:0007669"/>
    <property type="project" value="UniProtKB-SubCell"/>
</dbReference>
<keyword evidence="4 7" id="KW-0812">Transmembrane</keyword>
<evidence type="ECO:0000259" key="9">
    <source>
        <dbReference type="Pfam" id="PF07715"/>
    </source>
</evidence>
<keyword evidence="11" id="KW-1185">Reference proteome</keyword>
<keyword evidence="6 7" id="KW-0998">Cell outer membrane</keyword>
<dbReference type="SUPFAM" id="SSF49464">
    <property type="entry name" value="Carboxypeptidase regulatory domain-like"/>
    <property type="match status" value="1"/>
</dbReference>
<keyword evidence="2 7" id="KW-0813">Transport</keyword>
<dbReference type="Pfam" id="PF07715">
    <property type="entry name" value="Plug"/>
    <property type="match status" value="1"/>
</dbReference>
<feature type="transmembrane region" description="Helical" evidence="8">
    <location>
        <begin position="12"/>
        <end position="33"/>
    </location>
</feature>
<keyword evidence="8" id="KW-1133">Transmembrane helix</keyword>
<dbReference type="Gene3D" id="2.60.40.1120">
    <property type="entry name" value="Carboxypeptidase-like, regulatory domain"/>
    <property type="match status" value="1"/>
</dbReference>
<evidence type="ECO:0000256" key="6">
    <source>
        <dbReference type="ARBA" id="ARBA00023237"/>
    </source>
</evidence>
<dbReference type="Gene3D" id="2.40.170.20">
    <property type="entry name" value="TonB-dependent receptor, beta-barrel domain"/>
    <property type="match status" value="1"/>
</dbReference>